<evidence type="ECO:0000313" key="3">
    <source>
        <dbReference type="EMBL" id="MBD5779783.1"/>
    </source>
</evidence>
<dbReference type="PANTHER" id="PTHR31435:SF9">
    <property type="entry name" value="PROTEIN NATD1"/>
    <property type="match status" value="1"/>
</dbReference>
<dbReference type="EMBL" id="JACYFG010000013">
    <property type="protein sequence ID" value="MBD5779783.1"/>
    <property type="molecule type" value="Genomic_DNA"/>
</dbReference>
<dbReference type="InterPro" id="IPR016181">
    <property type="entry name" value="Acyl_CoA_acyltransferase"/>
</dbReference>
<name>A0A927F7B7_9BACT</name>
<comment type="caution">
    <text evidence="3">The sequence shown here is derived from an EMBL/GenBank/DDBJ whole genome shotgun (WGS) entry which is preliminary data.</text>
</comment>
<dbReference type="AlphaFoldDB" id="A0A927F7B7"/>
<dbReference type="PROSITE" id="PS51729">
    <property type="entry name" value="GNAT_YJDJ"/>
    <property type="match status" value="1"/>
</dbReference>
<proteinExistence type="predicted"/>
<keyword evidence="4" id="KW-1185">Reference proteome</keyword>
<dbReference type="SUPFAM" id="SSF55729">
    <property type="entry name" value="Acyl-CoA N-acyltransferases (Nat)"/>
    <property type="match status" value="1"/>
</dbReference>
<dbReference type="Gene3D" id="3.40.630.30">
    <property type="match status" value="1"/>
</dbReference>
<dbReference type="PANTHER" id="PTHR31435">
    <property type="entry name" value="PROTEIN NATD1"/>
    <property type="match status" value="1"/>
</dbReference>
<feature type="domain" description="N-acetyltransferase" evidence="2">
    <location>
        <begin position="1"/>
        <end position="91"/>
    </location>
</feature>
<gene>
    <name evidence="3" type="ORF">IEN85_09790</name>
</gene>
<evidence type="ECO:0000259" key="2">
    <source>
        <dbReference type="PROSITE" id="PS51729"/>
    </source>
</evidence>
<accession>A0A927F7B7</accession>
<evidence type="ECO:0000313" key="4">
    <source>
        <dbReference type="Proteomes" id="UP000622317"/>
    </source>
</evidence>
<dbReference type="Pfam" id="PF14542">
    <property type="entry name" value="Acetyltransf_CG"/>
    <property type="match status" value="1"/>
</dbReference>
<dbReference type="InterPro" id="IPR045057">
    <property type="entry name" value="Gcn5-rel_NAT"/>
</dbReference>
<dbReference type="RefSeq" id="WP_191616908.1">
    <property type="nucleotide sequence ID" value="NZ_JACYFG010000013.1"/>
</dbReference>
<reference evidence="3" key="1">
    <citation type="submission" date="2020-09" db="EMBL/GenBank/DDBJ databases">
        <title>Pelagicoccus enzymogenes sp. nov. with an EPS production, isolated from marine sediment.</title>
        <authorList>
            <person name="Feng X."/>
        </authorList>
    </citation>
    <scope>NUCLEOTIDE SEQUENCE</scope>
    <source>
        <strain evidence="3">NFK12</strain>
    </source>
</reference>
<evidence type="ECO:0000256" key="1">
    <source>
        <dbReference type="SAM" id="MobiDB-lite"/>
    </source>
</evidence>
<dbReference type="InterPro" id="IPR031165">
    <property type="entry name" value="GNAT_YJDJ"/>
</dbReference>
<dbReference type="Proteomes" id="UP000622317">
    <property type="component" value="Unassembled WGS sequence"/>
</dbReference>
<organism evidence="3 4">
    <name type="scientific">Pelagicoccus enzymogenes</name>
    <dbReference type="NCBI Taxonomy" id="2773457"/>
    <lineage>
        <taxon>Bacteria</taxon>
        <taxon>Pseudomonadati</taxon>
        <taxon>Verrucomicrobiota</taxon>
        <taxon>Opitutia</taxon>
        <taxon>Puniceicoccales</taxon>
        <taxon>Pelagicoccaceae</taxon>
        <taxon>Pelagicoccus</taxon>
    </lineage>
</organism>
<sequence>MNNSPVPVLHDAAACKFYTDDGAYLLYSRESDILRIEHVFVPDHLRGQSLAAHLVKQAVAYSDSIGTKVRPICSYAKAFLERSPELHKSIVAPSPPGTPQSDFAGQT</sequence>
<protein>
    <submittedName>
        <fullName evidence="3">N-acetyltransferase</fullName>
    </submittedName>
</protein>
<feature type="region of interest" description="Disordered" evidence="1">
    <location>
        <begin position="88"/>
        <end position="107"/>
    </location>
</feature>